<keyword evidence="4" id="KW-1185">Reference proteome</keyword>
<name>A0A0V1MFQ9_9BILA</name>
<dbReference type="AlphaFoldDB" id="A0A0V1MFQ9"/>
<comment type="caution">
    <text evidence="3">The sequence shown here is derived from an EMBL/GenBank/DDBJ whole genome shotgun (WGS) entry which is preliminary data.</text>
</comment>
<proteinExistence type="predicted"/>
<organism evidence="3 4">
    <name type="scientific">Trichinella papuae</name>
    <dbReference type="NCBI Taxonomy" id="268474"/>
    <lineage>
        <taxon>Eukaryota</taxon>
        <taxon>Metazoa</taxon>
        <taxon>Ecdysozoa</taxon>
        <taxon>Nematoda</taxon>
        <taxon>Enoplea</taxon>
        <taxon>Dorylaimia</taxon>
        <taxon>Trichinellida</taxon>
        <taxon>Trichinellidae</taxon>
        <taxon>Trichinella</taxon>
    </lineage>
</organism>
<dbReference type="Proteomes" id="UP000054843">
    <property type="component" value="Unassembled WGS sequence"/>
</dbReference>
<evidence type="ECO:0000313" key="3">
    <source>
        <dbReference type="EMBL" id="KRZ70354.1"/>
    </source>
</evidence>
<reference evidence="3 4" key="1">
    <citation type="submission" date="2015-01" db="EMBL/GenBank/DDBJ databases">
        <title>Evolution of Trichinella species and genotypes.</title>
        <authorList>
            <person name="Korhonen P.K."/>
            <person name="Edoardo P."/>
            <person name="Giuseppe L.R."/>
            <person name="Gasser R.B."/>
        </authorList>
    </citation>
    <scope>NUCLEOTIDE SEQUENCE [LARGE SCALE GENOMIC DNA]</scope>
    <source>
        <strain evidence="3">ISS1980</strain>
    </source>
</reference>
<dbReference type="EMBL" id="JYDO01000229">
    <property type="protein sequence ID" value="KRZ66686.1"/>
    <property type="molecule type" value="Genomic_DNA"/>
</dbReference>
<protein>
    <submittedName>
        <fullName evidence="3">Uncharacterized protein</fullName>
    </submittedName>
</protein>
<accession>A0A0V1MFQ9</accession>
<dbReference type="EMBL" id="JYDO01000116">
    <property type="protein sequence ID" value="KRZ70354.1"/>
    <property type="molecule type" value="Genomic_DNA"/>
</dbReference>
<evidence type="ECO:0000313" key="4">
    <source>
        <dbReference type="Proteomes" id="UP000054843"/>
    </source>
</evidence>
<gene>
    <name evidence="2" type="ORF">T10_4800</name>
    <name evidence="1" type="ORF">T10_6528</name>
    <name evidence="3" type="ORF">T10_6972</name>
</gene>
<sequence>MKTFANQIKQINVLRCLAAAFRPGGLPPALVDDRKCALGSTSPAWRRRCGWRGVPRSSARGLRPMWTTRPRTPSGSLPVLIDACRSTPAHWGASSPWLPALGAQLRGFRSNRGNSVGLPEWDVALPHPQTSRRWVRGAAVVPHEVPPKQNLMGQLPYTQDGMPNGHRSPKCNLRDARVRDFQFVPAGCFEPNRGFRDVAQDLRVPHEPFIRQGYRRSSVHEHVAPHSTHGTFHNRGLDLG</sequence>
<evidence type="ECO:0000313" key="2">
    <source>
        <dbReference type="EMBL" id="KRZ66686.1"/>
    </source>
</evidence>
<evidence type="ECO:0000313" key="1">
    <source>
        <dbReference type="EMBL" id="KRZ66406.1"/>
    </source>
</evidence>
<dbReference type="EMBL" id="JYDO01000245">
    <property type="protein sequence ID" value="KRZ66406.1"/>
    <property type="molecule type" value="Genomic_DNA"/>
</dbReference>